<organism evidence="2 3">
    <name type="scientific">Sphaeroforma arctica JP610</name>
    <dbReference type="NCBI Taxonomy" id="667725"/>
    <lineage>
        <taxon>Eukaryota</taxon>
        <taxon>Ichthyosporea</taxon>
        <taxon>Ichthyophonida</taxon>
        <taxon>Sphaeroforma</taxon>
    </lineage>
</organism>
<keyword evidence="3" id="KW-1185">Reference proteome</keyword>
<dbReference type="Proteomes" id="UP000054560">
    <property type="component" value="Unassembled WGS sequence"/>
</dbReference>
<sequence length="212" mass="24351">MKFQVTLALVALSACHGLVYLDETNYPLRTAACQYVMEDSSYYTGKWIATGRGRSGDEYHSCLTEEENSVLCLTWNYVEDCYDYTNGVKFDTNQFHECSENASGLSHSWCYRALESRWANCIYSYNRNSQFHEQWVIAHSYDNDGTYCYDYNGKCIAYDSFDECQDTADQLQVWYEEDGIDRLGKRCTSVDESSGWCYAAFLILGDGSKDGE</sequence>
<dbReference type="AlphaFoldDB" id="A0A0L0G5P0"/>
<keyword evidence="1" id="KW-0732">Signal</keyword>
<dbReference type="PROSITE" id="PS51257">
    <property type="entry name" value="PROKAR_LIPOPROTEIN"/>
    <property type="match status" value="1"/>
</dbReference>
<accession>A0A0L0G5P0</accession>
<protein>
    <submittedName>
        <fullName evidence="2">Uncharacterized protein</fullName>
    </submittedName>
</protein>
<dbReference type="GeneID" id="25904156"/>
<feature type="signal peptide" evidence="1">
    <location>
        <begin position="1"/>
        <end position="17"/>
    </location>
</feature>
<evidence type="ECO:0000313" key="3">
    <source>
        <dbReference type="Proteomes" id="UP000054560"/>
    </source>
</evidence>
<proteinExistence type="predicted"/>
<gene>
    <name evidence="2" type="ORF">SARC_03652</name>
</gene>
<reference evidence="2 3" key="1">
    <citation type="submission" date="2011-02" db="EMBL/GenBank/DDBJ databases">
        <title>The Genome Sequence of Sphaeroforma arctica JP610.</title>
        <authorList>
            <consortium name="The Broad Institute Genome Sequencing Platform"/>
            <person name="Russ C."/>
            <person name="Cuomo C."/>
            <person name="Young S.K."/>
            <person name="Zeng Q."/>
            <person name="Gargeya S."/>
            <person name="Alvarado L."/>
            <person name="Berlin A."/>
            <person name="Chapman S.B."/>
            <person name="Chen Z."/>
            <person name="Freedman E."/>
            <person name="Gellesch M."/>
            <person name="Goldberg J."/>
            <person name="Griggs A."/>
            <person name="Gujja S."/>
            <person name="Heilman E."/>
            <person name="Heiman D."/>
            <person name="Howarth C."/>
            <person name="Mehta T."/>
            <person name="Neiman D."/>
            <person name="Pearson M."/>
            <person name="Roberts A."/>
            <person name="Saif S."/>
            <person name="Shea T."/>
            <person name="Shenoy N."/>
            <person name="Sisk P."/>
            <person name="Stolte C."/>
            <person name="Sykes S."/>
            <person name="White J."/>
            <person name="Yandava C."/>
            <person name="Burger G."/>
            <person name="Gray M.W."/>
            <person name="Holland P.W.H."/>
            <person name="King N."/>
            <person name="Lang F.B.F."/>
            <person name="Roger A.J."/>
            <person name="Ruiz-Trillo I."/>
            <person name="Haas B."/>
            <person name="Nusbaum C."/>
            <person name="Birren B."/>
        </authorList>
    </citation>
    <scope>NUCLEOTIDE SEQUENCE [LARGE SCALE GENOMIC DNA]</scope>
    <source>
        <strain evidence="2 3">JP610</strain>
    </source>
</reference>
<evidence type="ECO:0000256" key="1">
    <source>
        <dbReference type="SAM" id="SignalP"/>
    </source>
</evidence>
<dbReference type="EMBL" id="KQ241786">
    <property type="protein sequence ID" value="KNC84131.1"/>
    <property type="molecule type" value="Genomic_DNA"/>
</dbReference>
<feature type="chain" id="PRO_5005539242" evidence="1">
    <location>
        <begin position="18"/>
        <end position="212"/>
    </location>
</feature>
<name>A0A0L0G5P0_9EUKA</name>
<dbReference type="RefSeq" id="XP_014158033.1">
    <property type="nucleotide sequence ID" value="XM_014302558.1"/>
</dbReference>
<evidence type="ECO:0000313" key="2">
    <source>
        <dbReference type="EMBL" id="KNC84131.1"/>
    </source>
</evidence>